<dbReference type="PANTHER" id="PTHR12265:SF0">
    <property type="entry name" value="EXPRESSED PROTEIN"/>
    <property type="match status" value="1"/>
</dbReference>
<keyword evidence="2" id="KW-1185">Reference proteome</keyword>
<dbReference type="AlphaFoldDB" id="A0AAV9EQS6"/>
<dbReference type="InterPro" id="IPR008547">
    <property type="entry name" value="DUF829_TMEM53"/>
</dbReference>
<dbReference type="Proteomes" id="UP001180020">
    <property type="component" value="Unassembled WGS sequence"/>
</dbReference>
<organism evidence="1 2">
    <name type="scientific">Acorus calamus</name>
    <name type="common">Sweet flag</name>
    <dbReference type="NCBI Taxonomy" id="4465"/>
    <lineage>
        <taxon>Eukaryota</taxon>
        <taxon>Viridiplantae</taxon>
        <taxon>Streptophyta</taxon>
        <taxon>Embryophyta</taxon>
        <taxon>Tracheophyta</taxon>
        <taxon>Spermatophyta</taxon>
        <taxon>Magnoliopsida</taxon>
        <taxon>Liliopsida</taxon>
        <taxon>Acoraceae</taxon>
        <taxon>Acorus</taxon>
    </lineage>
</organism>
<dbReference type="EMBL" id="JAUJYO010000006">
    <property type="protein sequence ID" value="KAK1314512.1"/>
    <property type="molecule type" value="Genomic_DNA"/>
</dbReference>
<proteinExistence type="predicted"/>
<protein>
    <submittedName>
        <fullName evidence="1">Uncharacterized protein</fullName>
    </submittedName>
</protein>
<evidence type="ECO:0000313" key="2">
    <source>
        <dbReference type="Proteomes" id="UP001180020"/>
    </source>
</evidence>
<accession>A0AAV9EQS6</accession>
<reference evidence="1" key="2">
    <citation type="submission" date="2023-06" db="EMBL/GenBank/DDBJ databases">
        <authorList>
            <person name="Ma L."/>
            <person name="Liu K.-W."/>
            <person name="Li Z."/>
            <person name="Hsiao Y.-Y."/>
            <person name="Qi Y."/>
            <person name="Fu T."/>
            <person name="Tang G."/>
            <person name="Zhang D."/>
            <person name="Sun W.-H."/>
            <person name="Liu D.-K."/>
            <person name="Li Y."/>
            <person name="Chen G.-Z."/>
            <person name="Liu X.-D."/>
            <person name="Liao X.-Y."/>
            <person name="Jiang Y.-T."/>
            <person name="Yu X."/>
            <person name="Hao Y."/>
            <person name="Huang J."/>
            <person name="Zhao X.-W."/>
            <person name="Ke S."/>
            <person name="Chen Y.-Y."/>
            <person name="Wu W.-L."/>
            <person name="Hsu J.-L."/>
            <person name="Lin Y.-F."/>
            <person name="Huang M.-D."/>
            <person name="Li C.-Y."/>
            <person name="Huang L."/>
            <person name="Wang Z.-W."/>
            <person name="Zhao X."/>
            <person name="Zhong W.-Y."/>
            <person name="Peng D.-H."/>
            <person name="Ahmad S."/>
            <person name="Lan S."/>
            <person name="Zhang J.-S."/>
            <person name="Tsai W.-C."/>
            <person name="Van De Peer Y."/>
            <person name="Liu Z.-J."/>
        </authorList>
    </citation>
    <scope>NUCLEOTIDE SEQUENCE</scope>
    <source>
        <strain evidence="1">CP</strain>
        <tissue evidence="1">Leaves</tissue>
    </source>
</reference>
<dbReference type="PANTHER" id="PTHR12265">
    <property type="entry name" value="TRANSMEMBRANE PROTEIN 53"/>
    <property type="match status" value="1"/>
</dbReference>
<reference evidence="1" key="1">
    <citation type="journal article" date="2023" name="Nat. Commun.">
        <title>Diploid and tetraploid genomes of Acorus and the evolution of monocots.</title>
        <authorList>
            <person name="Ma L."/>
            <person name="Liu K.W."/>
            <person name="Li Z."/>
            <person name="Hsiao Y.Y."/>
            <person name="Qi Y."/>
            <person name="Fu T."/>
            <person name="Tang G.D."/>
            <person name="Zhang D."/>
            <person name="Sun W.H."/>
            <person name="Liu D.K."/>
            <person name="Li Y."/>
            <person name="Chen G.Z."/>
            <person name="Liu X.D."/>
            <person name="Liao X.Y."/>
            <person name="Jiang Y.T."/>
            <person name="Yu X."/>
            <person name="Hao Y."/>
            <person name="Huang J."/>
            <person name="Zhao X.W."/>
            <person name="Ke S."/>
            <person name="Chen Y.Y."/>
            <person name="Wu W.L."/>
            <person name="Hsu J.L."/>
            <person name="Lin Y.F."/>
            <person name="Huang M.D."/>
            <person name="Li C.Y."/>
            <person name="Huang L."/>
            <person name="Wang Z.W."/>
            <person name="Zhao X."/>
            <person name="Zhong W.Y."/>
            <person name="Peng D.H."/>
            <person name="Ahmad S."/>
            <person name="Lan S."/>
            <person name="Zhang J.S."/>
            <person name="Tsai W.C."/>
            <person name="Van de Peer Y."/>
            <person name="Liu Z.J."/>
        </authorList>
    </citation>
    <scope>NUCLEOTIDE SEQUENCE</scope>
    <source>
        <strain evidence="1">CP</strain>
    </source>
</reference>
<evidence type="ECO:0000313" key="1">
    <source>
        <dbReference type="EMBL" id="KAK1314512.1"/>
    </source>
</evidence>
<gene>
    <name evidence="1" type="ORF">QJS10_CPA06g02366</name>
</gene>
<sequence>MMMMMMMRKTRRVYWGWKEGGEEGKAAAEGIVVVFAWMSSQDKNVRPYVKLYASLGWSSLVCHSEFLNQLST</sequence>
<name>A0AAV9EQS6_ACOCL</name>
<comment type="caution">
    <text evidence="1">The sequence shown here is derived from an EMBL/GenBank/DDBJ whole genome shotgun (WGS) entry which is preliminary data.</text>
</comment>